<dbReference type="InterPro" id="IPR053967">
    <property type="entry name" value="LlgE_F_G-like_D1"/>
</dbReference>
<dbReference type="InterPro" id="IPR001444">
    <property type="entry name" value="Flag_bb_rod_N"/>
</dbReference>
<evidence type="ECO:0000259" key="6">
    <source>
        <dbReference type="Pfam" id="PF06429"/>
    </source>
</evidence>
<dbReference type="GO" id="GO:0009425">
    <property type="term" value="C:bacterial-type flagellum basal body"/>
    <property type="evidence" value="ECO:0007669"/>
    <property type="project" value="UniProtKB-SubCell"/>
</dbReference>
<dbReference type="OrthoDB" id="9804559at2"/>
<gene>
    <name evidence="8" type="primary">flgE</name>
    <name evidence="8" type="ORF">APU01nite_13900</name>
    <name evidence="9" type="ORF">SAMN04488100_1118</name>
</gene>
<dbReference type="GO" id="GO:0071978">
    <property type="term" value="P:bacterial-type flagellum-dependent swarming motility"/>
    <property type="evidence" value="ECO:0007669"/>
    <property type="project" value="TreeGrafter"/>
</dbReference>
<dbReference type="InterPro" id="IPR037925">
    <property type="entry name" value="FlgE/F/G-like"/>
</dbReference>
<keyword evidence="9" id="KW-0966">Cell projection</keyword>
<dbReference type="PROSITE" id="PS00588">
    <property type="entry name" value="FLAGELLA_BB_ROD"/>
    <property type="match status" value="1"/>
</dbReference>
<dbReference type="GO" id="GO:0009424">
    <property type="term" value="C:bacterial-type flagellum hook"/>
    <property type="evidence" value="ECO:0007669"/>
    <property type="project" value="TreeGrafter"/>
</dbReference>
<evidence type="ECO:0000256" key="3">
    <source>
        <dbReference type="ARBA" id="ARBA00023143"/>
    </source>
</evidence>
<reference evidence="9 10" key="1">
    <citation type="submission" date="2016-10" db="EMBL/GenBank/DDBJ databases">
        <authorList>
            <person name="de Groot N.N."/>
        </authorList>
    </citation>
    <scope>NUCLEOTIDE SEQUENCE [LARGE SCALE GENOMIC DNA]</scope>
    <source>
        <strain evidence="9 10">DSM 19182</strain>
    </source>
</reference>
<dbReference type="STRING" id="426703.SAMN04488100_1118"/>
<sequence length="300" mass="31670">MLNSMYSGITGMKGQQTKMDVIANNIANVNTTGFKSQRVRFQDMISQMNANAQGPNNNGRGGINAQQVGLGTQVAATDMMMQGGSLQFTGRALDFGIQNGDNSFFIVSPDGGATGTNQYTRDGGFYTDNEGNLTTSNGSTVMGFTPAGGPQLDDGSVNTDITNGQTLQALSIPQTIGTAPNEIELQDYNIDNTGTILGTYSDGNAYIIGRVALASFANADGLEKTGENLYNASANSGEPIEGGPSDDGFGTIRSGFMEMSNVDLASEFTEMIVATRAYQANSRSITTSDEMLQELINLKR</sequence>
<evidence type="ECO:0000256" key="2">
    <source>
        <dbReference type="ARBA" id="ARBA00009677"/>
    </source>
</evidence>
<evidence type="ECO:0000313" key="8">
    <source>
        <dbReference type="EMBL" id="GEK89351.1"/>
    </source>
</evidence>
<dbReference type="Proteomes" id="UP000321425">
    <property type="component" value="Unassembled WGS sequence"/>
</dbReference>
<comment type="function">
    <text evidence="4">A flexible structure which links the flagellar filament to the drive apparatus in the basal body.</text>
</comment>
<evidence type="ECO:0000256" key="4">
    <source>
        <dbReference type="RuleBase" id="RU362116"/>
    </source>
</evidence>
<comment type="similarity">
    <text evidence="2 4">Belongs to the flagella basal body rod proteins family.</text>
</comment>
<dbReference type="Pfam" id="PF22692">
    <property type="entry name" value="LlgE_F_G_D1"/>
    <property type="match status" value="1"/>
</dbReference>
<evidence type="ECO:0000259" key="5">
    <source>
        <dbReference type="Pfam" id="PF00460"/>
    </source>
</evidence>
<comment type="subcellular location">
    <subcellularLocation>
        <location evidence="1 4">Bacterial flagellum basal body</location>
    </subcellularLocation>
</comment>
<dbReference type="PANTHER" id="PTHR30435">
    <property type="entry name" value="FLAGELLAR PROTEIN"/>
    <property type="match status" value="1"/>
</dbReference>
<dbReference type="InterPro" id="IPR020013">
    <property type="entry name" value="Flagellar_FlgE/F/G"/>
</dbReference>
<dbReference type="Proteomes" id="UP000198548">
    <property type="component" value="Unassembled WGS sequence"/>
</dbReference>
<dbReference type="AlphaFoldDB" id="A0A1H7T6S0"/>
<dbReference type="InterPro" id="IPR010930">
    <property type="entry name" value="Flg_bb/hook_C_dom"/>
</dbReference>
<dbReference type="PANTHER" id="PTHR30435:SF1">
    <property type="entry name" value="FLAGELLAR HOOK PROTEIN FLGE"/>
    <property type="match status" value="1"/>
</dbReference>
<keyword evidence="9" id="KW-0969">Cilium</keyword>
<dbReference type="InterPro" id="IPR019776">
    <property type="entry name" value="Flagellar_basal_body_rod_CS"/>
</dbReference>
<dbReference type="EMBL" id="FOBL01000011">
    <property type="protein sequence ID" value="SEL79956.1"/>
    <property type="molecule type" value="Genomic_DNA"/>
</dbReference>
<keyword evidence="11" id="KW-1185">Reference proteome</keyword>
<dbReference type="RefSeq" id="WP_091487739.1">
    <property type="nucleotide sequence ID" value="NZ_BJUX01000013.1"/>
</dbReference>
<feature type="domain" description="Flagellar hook protein FlgE/F/G-like D1" evidence="7">
    <location>
        <begin position="103"/>
        <end position="196"/>
    </location>
</feature>
<dbReference type="Pfam" id="PF00460">
    <property type="entry name" value="Flg_bb_rod"/>
    <property type="match status" value="1"/>
</dbReference>
<organism evidence="9 10">
    <name type="scientific">Alkalibacterium putridalgicola</name>
    <dbReference type="NCBI Taxonomy" id="426703"/>
    <lineage>
        <taxon>Bacteria</taxon>
        <taxon>Bacillati</taxon>
        <taxon>Bacillota</taxon>
        <taxon>Bacilli</taxon>
        <taxon>Lactobacillales</taxon>
        <taxon>Carnobacteriaceae</taxon>
        <taxon>Alkalibacterium</taxon>
    </lineage>
</organism>
<evidence type="ECO:0000313" key="10">
    <source>
        <dbReference type="Proteomes" id="UP000198548"/>
    </source>
</evidence>
<evidence type="ECO:0000313" key="11">
    <source>
        <dbReference type="Proteomes" id="UP000321425"/>
    </source>
</evidence>
<dbReference type="SUPFAM" id="SSF117143">
    <property type="entry name" value="Flagellar hook protein flgE"/>
    <property type="match status" value="1"/>
</dbReference>
<reference evidence="8 11" key="2">
    <citation type="submission" date="2019-07" db="EMBL/GenBank/DDBJ databases">
        <title>Whole genome shotgun sequence of Alkalibacterium putridalgicola NBRC 103243.</title>
        <authorList>
            <person name="Hosoyama A."/>
            <person name="Uohara A."/>
            <person name="Ohji S."/>
            <person name="Ichikawa N."/>
        </authorList>
    </citation>
    <scope>NUCLEOTIDE SEQUENCE [LARGE SCALE GENOMIC DNA]</scope>
    <source>
        <strain evidence="8 11">NBRC 103243</strain>
    </source>
</reference>
<evidence type="ECO:0000313" key="9">
    <source>
        <dbReference type="EMBL" id="SEL79956.1"/>
    </source>
</evidence>
<accession>A0A1H7T6S0</accession>
<keyword evidence="9" id="KW-0282">Flagellum</keyword>
<dbReference type="Pfam" id="PF06429">
    <property type="entry name" value="Flg_bbr_C"/>
    <property type="match status" value="1"/>
</dbReference>
<dbReference type="GO" id="GO:0005829">
    <property type="term" value="C:cytosol"/>
    <property type="evidence" value="ECO:0007669"/>
    <property type="project" value="TreeGrafter"/>
</dbReference>
<dbReference type="EMBL" id="BJUX01000013">
    <property type="protein sequence ID" value="GEK89351.1"/>
    <property type="molecule type" value="Genomic_DNA"/>
</dbReference>
<name>A0A1H7T6S0_9LACT</name>
<keyword evidence="3 4" id="KW-0975">Bacterial flagellum</keyword>
<evidence type="ECO:0000256" key="1">
    <source>
        <dbReference type="ARBA" id="ARBA00004117"/>
    </source>
</evidence>
<feature type="domain" description="Flagellar basal-body/hook protein C-terminal" evidence="6">
    <location>
        <begin position="253"/>
        <end position="298"/>
    </location>
</feature>
<dbReference type="NCBIfam" id="TIGR03506">
    <property type="entry name" value="FlgEFG_subfam"/>
    <property type="match status" value="2"/>
</dbReference>
<feature type="domain" description="Flagellar basal body rod protein N-terminal" evidence="5">
    <location>
        <begin position="5"/>
        <end position="35"/>
    </location>
</feature>
<protein>
    <recommendedName>
        <fullName evidence="4">Flagellar hook protein FlgE</fullName>
    </recommendedName>
</protein>
<proteinExistence type="inferred from homology"/>
<evidence type="ECO:0000259" key="7">
    <source>
        <dbReference type="Pfam" id="PF22692"/>
    </source>
</evidence>